<dbReference type="GO" id="GO:0000149">
    <property type="term" value="F:SNARE binding"/>
    <property type="evidence" value="ECO:0007669"/>
    <property type="project" value="TreeGrafter"/>
</dbReference>
<dbReference type="GO" id="GO:0017156">
    <property type="term" value="P:calcium-ion regulated exocytosis"/>
    <property type="evidence" value="ECO:0007669"/>
    <property type="project" value="TreeGrafter"/>
</dbReference>
<feature type="domain" description="C2" evidence="2">
    <location>
        <begin position="249"/>
        <end position="373"/>
    </location>
</feature>
<protein>
    <submittedName>
        <fullName evidence="4">Synaptotagmin-15-like</fullName>
    </submittedName>
</protein>
<dbReference type="GO" id="GO:0005886">
    <property type="term" value="C:plasma membrane"/>
    <property type="evidence" value="ECO:0007669"/>
    <property type="project" value="TreeGrafter"/>
</dbReference>
<gene>
    <name evidence="4" type="primary">LOC112045133</name>
</gene>
<feature type="domain" description="C2" evidence="2">
    <location>
        <begin position="387"/>
        <end position="511"/>
    </location>
</feature>
<sequence>MLNLSPASYRNVDDEERTVNTKKIYSRRPWYALPIDPIEIIKESGGPYDIVYDEYPDPEEDPGQPEVSRDIIYTPVEDPVTPIQVEALGQVESSSNTGYDQPTAVTTVSEFSFANAINLREAALVAIGGASAAVVLLLVMAGVFCARRRKNSPSPVPSPPILVYPPHDIAASCYLTKEVNFSLPTLRSSSLGELRDVSVSSLNSDVLCPPTSSQYRSNSFTNTTDLGVLDPSLYKADCLVEDQLWPEGHVGRVWFTLKYESSTERLQVHILKAKHLPSRTPALANACDPYIKIQLMPDERRVLQTKQKKKTCNPFYDEAFVYQIPPGKLETLTLKLSVLDVGRVGKNKQLIGHIILPLSELEGIAQDEEPQLYKLDIEKEVQDPTSDLGEIEVSLLYNENLHRLTVTVIEARNLKLDPTSSKKEVVVRVTQERACRGVRARRTAAVDVADEGSAQVAECFHFRLRPDELHTTSVTIQALQPHSVYAKDRLLGKFVLGSYMFARGRALQHWNSAIASPMEQVKQWHPLTN</sequence>
<dbReference type="GO" id="GO:0005509">
    <property type="term" value="F:calcium ion binding"/>
    <property type="evidence" value="ECO:0007669"/>
    <property type="project" value="TreeGrafter"/>
</dbReference>
<evidence type="ECO:0000259" key="2">
    <source>
        <dbReference type="PROSITE" id="PS50004"/>
    </source>
</evidence>
<evidence type="ECO:0000313" key="4">
    <source>
        <dbReference type="RefSeq" id="XP_052743356.1"/>
    </source>
</evidence>
<dbReference type="GO" id="GO:0005544">
    <property type="term" value="F:calcium-dependent phospholipid binding"/>
    <property type="evidence" value="ECO:0007669"/>
    <property type="project" value="TreeGrafter"/>
</dbReference>
<dbReference type="InterPro" id="IPR000008">
    <property type="entry name" value="C2_dom"/>
</dbReference>
<evidence type="ECO:0000313" key="3">
    <source>
        <dbReference type="Proteomes" id="UP001652582"/>
    </source>
</evidence>
<name>A0A6J1MVJ8_BICAN</name>
<keyword evidence="1" id="KW-0812">Transmembrane</keyword>
<dbReference type="GeneID" id="112045133"/>
<dbReference type="GO" id="GO:0070382">
    <property type="term" value="C:exocytic vesicle"/>
    <property type="evidence" value="ECO:0007669"/>
    <property type="project" value="TreeGrafter"/>
</dbReference>
<dbReference type="SMART" id="SM00239">
    <property type="entry name" value="C2"/>
    <property type="match status" value="1"/>
</dbReference>
<dbReference type="Proteomes" id="UP001652582">
    <property type="component" value="Chromosome 19"/>
</dbReference>
<dbReference type="KEGG" id="bany:112045133"/>
<organism evidence="3 4">
    <name type="scientific">Bicyclus anynana</name>
    <name type="common">Squinting bush brown butterfly</name>
    <dbReference type="NCBI Taxonomy" id="110368"/>
    <lineage>
        <taxon>Eukaryota</taxon>
        <taxon>Metazoa</taxon>
        <taxon>Ecdysozoa</taxon>
        <taxon>Arthropoda</taxon>
        <taxon>Hexapoda</taxon>
        <taxon>Insecta</taxon>
        <taxon>Pterygota</taxon>
        <taxon>Neoptera</taxon>
        <taxon>Endopterygota</taxon>
        <taxon>Lepidoptera</taxon>
        <taxon>Glossata</taxon>
        <taxon>Ditrysia</taxon>
        <taxon>Papilionoidea</taxon>
        <taxon>Nymphalidae</taxon>
        <taxon>Satyrinae</taxon>
        <taxon>Satyrini</taxon>
        <taxon>Mycalesina</taxon>
        <taxon>Bicyclus</taxon>
    </lineage>
</organism>
<keyword evidence="1" id="KW-1133">Transmembrane helix</keyword>
<dbReference type="PANTHER" id="PTHR10024">
    <property type="entry name" value="SYNAPTOTAGMIN"/>
    <property type="match status" value="1"/>
</dbReference>
<proteinExistence type="predicted"/>
<dbReference type="Pfam" id="PF00168">
    <property type="entry name" value="C2"/>
    <property type="match status" value="2"/>
</dbReference>
<dbReference type="FunFam" id="2.60.40.150:FF:000237">
    <property type="entry name" value="Synaptotagmin 15"/>
    <property type="match status" value="1"/>
</dbReference>
<evidence type="ECO:0000256" key="1">
    <source>
        <dbReference type="SAM" id="Phobius"/>
    </source>
</evidence>
<dbReference type="PROSITE" id="PS50004">
    <property type="entry name" value="C2"/>
    <property type="match status" value="2"/>
</dbReference>
<dbReference type="RefSeq" id="XP_052743356.1">
    <property type="nucleotide sequence ID" value="XM_052887396.1"/>
</dbReference>
<keyword evidence="3" id="KW-1185">Reference proteome</keyword>
<dbReference type="AlphaFoldDB" id="A0A6J1MVJ8"/>
<dbReference type="Gene3D" id="2.60.40.150">
    <property type="entry name" value="C2 domain"/>
    <property type="match status" value="2"/>
</dbReference>
<dbReference type="GO" id="GO:0030276">
    <property type="term" value="F:clathrin binding"/>
    <property type="evidence" value="ECO:0007669"/>
    <property type="project" value="TreeGrafter"/>
</dbReference>
<dbReference type="InterPro" id="IPR035892">
    <property type="entry name" value="C2_domain_sf"/>
</dbReference>
<dbReference type="GO" id="GO:0001786">
    <property type="term" value="F:phosphatidylserine binding"/>
    <property type="evidence" value="ECO:0007669"/>
    <property type="project" value="TreeGrafter"/>
</dbReference>
<dbReference type="SUPFAM" id="SSF49562">
    <property type="entry name" value="C2 domain (Calcium/lipid-binding domain, CaLB)"/>
    <property type="match status" value="2"/>
</dbReference>
<keyword evidence="1" id="KW-0472">Membrane</keyword>
<reference evidence="4" key="1">
    <citation type="submission" date="2025-08" db="UniProtKB">
        <authorList>
            <consortium name="RefSeq"/>
        </authorList>
    </citation>
    <scope>IDENTIFICATION</scope>
</reference>
<accession>A0A6J1MVJ8</accession>
<feature type="transmembrane region" description="Helical" evidence="1">
    <location>
        <begin position="122"/>
        <end position="144"/>
    </location>
</feature>
<dbReference type="PANTHER" id="PTHR10024:SF234">
    <property type="entry name" value="SYNAPTOTAGMIN-15-RELATED"/>
    <property type="match status" value="1"/>
</dbReference>